<feature type="signal peptide" evidence="3">
    <location>
        <begin position="1"/>
        <end position="18"/>
    </location>
</feature>
<name>A0A7S2QUT5_9STRA</name>
<protein>
    <recommendedName>
        <fullName evidence="5">Iron-sulfur cluster biosynthesis family protein</fullName>
    </recommendedName>
</protein>
<organism evidence="4">
    <name type="scientific">Triparma pacifica</name>
    <dbReference type="NCBI Taxonomy" id="91992"/>
    <lineage>
        <taxon>Eukaryota</taxon>
        <taxon>Sar</taxon>
        <taxon>Stramenopiles</taxon>
        <taxon>Ochrophyta</taxon>
        <taxon>Bolidophyceae</taxon>
        <taxon>Parmales</taxon>
        <taxon>Triparmaceae</taxon>
        <taxon>Triparma</taxon>
    </lineage>
</organism>
<dbReference type="PANTHER" id="PTHR47380:SF4">
    <property type="entry name" value="OS02G0533000 PROTEIN"/>
    <property type="match status" value="1"/>
</dbReference>
<feature type="transmembrane region" description="Helical" evidence="2">
    <location>
        <begin position="426"/>
        <end position="446"/>
    </location>
</feature>
<dbReference type="AlphaFoldDB" id="A0A7S2QUT5"/>
<feature type="transmembrane region" description="Helical" evidence="2">
    <location>
        <begin position="160"/>
        <end position="181"/>
    </location>
</feature>
<sequence length="527" mass="58590">MPPLTLLTTFVLFLRAFSFVPSSPTITFNQILPARSLRKSIPFHYNRRSIRLDARNRVVTSLLNDEVPPESVIKSIESSGYVLSAPDLASAAGCDLNTAKRALVQVGGMTGADLKVSDDGDITYKFDSDFREKMNRNSFKAKLASYYNSNKSLIQHYGKVAFGLTLIASLVVVSTALVVISSSSSSDDDRRDDRRRNPGGGMGMGNVLGPSPFDFWYYRPYRSYYVYGQPVRKKERGGGFLESVFSYVFGDGDPNRDMEELRIRGAAKLIRDAGGAVTAEQLAPFADIGDDVALGSEQTYVDESFVVPIMSQLGGRPEVTEDGDIIYVFDELMETGLSREAQIKLMGVKTTTEYEEAMAMREGVEIPNEINEVPLTFSSASDGNKLLAGVFGVINLAGVLYLGQILGSPAMQTVQLGSYLGAVKLFMPFLFTYAIAFNAIPLFRAFRMKSANAKINQRNKTRRLWRSVLENGGEKVQRKLRAAKKFAVGMKSVSRKKEVFDSGKDLVESQEERERRELEEFDRKFRQ</sequence>
<keyword evidence="2" id="KW-0812">Transmembrane</keyword>
<accession>A0A7S2QUT5</accession>
<dbReference type="EMBL" id="HBHE01000147">
    <property type="protein sequence ID" value="CAD9652575.1"/>
    <property type="molecule type" value="Transcribed_RNA"/>
</dbReference>
<reference evidence="4" key="1">
    <citation type="submission" date="2021-01" db="EMBL/GenBank/DDBJ databases">
        <authorList>
            <person name="Corre E."/>
            <person name="Pelletier E."/>
            <person name="Niang G."/>
            <person name="Scheremetjew M."/>
            <person name="Finn R."/>
            <person name="Kale V."/>
            <person name="Holt S."/>
            <person name="Cochrane G."/>
            <person name="Meng A."/>
            <person name="Brown T."/>
            <person name="Cohen L."/>
        </authorList>
    </citation>
    <scope>NUCLEOTIDE SEQUENCE</scope>
    <source>
        <strain evidence="4">CCMP 1866</strain>
    </source>
</reference>
<feature type="chain" id="PRO_5031426983" description="Iron-sulfur cluster biosynthesis family protein" evidence="3">
    <location>
        <begin position="19"/>
        <end position="527"/>
    </location>
</feature>
<evidence type="ECO:0000256" key="1">
    <source>
        <dbReference type="SAM" id="MobiDB-lite"/>
    </source>
</evidence>
<feature type="region of interest" description="Disordered" evidence="1">
    <location>
        <begin position="183"/>
        <end position="205"/>
    </location>
</feature>
<evidence type="ECO:0000256" key="3">
    <source>
        <dbReference type="SAM" id="SignalP"/>
    </source>
</evidence>
<evidence type="ECO:0008006" key="5">
    <source>
        <dbReference type="Google" id="ProtNLM"/>
    </source>
</evidence>
<evidence type="ECO:0000313" key="4">
    <source>
        <dbReference type="EMBL" id="CAD9652575.1"/>
    </source>
</evidence>
<keyword evidence="3" id="KW-0732">Signal</keyword>
<feature type="compositionally biased region" description="Basic and acidic residues" evidence="1">
    <location>
        <begin position="187"/>
        <end position="196"/>
    </location>
</feature>
<evidence type="ECO:0000256" key="2">
    <source>
        <dbReference type="SAM" id="Phobius"/>
    </source>
</evidence>
<dbReference type="InterPro" id="IPR044200">
    <property type="entry name" value="At5g03900-like"/>
</dbReference>
<proteinExistence type="predicted"/>
<keyword evidence="2" id="KW-1133">Transmembrane helix</keyword>
<dbReference type="PANTHER" id="PTHR47380">
    <property type="entry name" value="OS02G0533000 PROTEIN"/>
    <property type="match status" value="1"/>
</dbReference>
<gene>
    <name evidence="4" type="ORF">TPAC0785_LOCUS119</name>
</gene>
<feature type="transmembrane region" description="Helical" evidence="2">
    <location>
        <begin position="386"/>
        <end position="406"/>
    </location>
</feature>
<keyword evidence="2" id="KW-0472">Membrane</keyword>